<keyword evidence="4" id="KW-1185">Reference proteome</keyword>
<dbReference type="Pfam" id="PF00646">
    <property type="entry name" value="F-box"/>
    <property type="match status" value="1"/>
</dbReference>
<dbReference type="InterPro" id="IPR001810">
    <property type="entry name" value="F-box_dom"/>
</dbReference>
<protein>
    <recommendedName>
        <fullName evidence="2">F-box domain-containing protein</fullName>
    </recommendedName>
</protein>
<dbReference type="SMART" id="SM00256">
    <property type="entry name" value="FBOX"/>
    <property type="match status" value="1"/>
</dbReference>
<gene>
    <name evidence="3" type="ORF">CPB83DRAFT_907483</name>
</gene>
<dbReference type="InterPro" id="IPR036047">
    <property type="entry name" value="F-box-like_dom_sf"/>
</dbReference>
<dbReference type="AlphaFoldDB" id="A0A9P6EEZ9"/>
<evidence type="ECO:0000256" key="1">
    <source>
        <dbReference type="SAM" id="MobiDB-lite"/>
    </source>
</evidence>
<feature type="region of interest" description="Disordered" evidence="1">
    <location>
        <begin position="363"/>
        <end position="403"/>
    </location>
</feature>
<dbReference type="Gene3D" id="1.20.1280.50">
    <property type="match status" value="1"/>
</dbReference>
<dbReference type="SUPFAM" id="SSF81383">
    <property type="entry name" value="F-box domain"/>
    <property type="match status" value="1"/>
</dbReference>
<proteinExistence type="predicted"/>
<dbReference type="EMBL" id="MU157859">
    <property type="protein sequence ID" value="KAF9527668.1"/>
    <property type="molecule type" value="Genomic_DNA"/>
</dbReference>
<feature type="domain" description="F-box" evidence="2">
    <location>
        <begin position="1"/>
        <end position="49"/>
    </location>
</feature>
<feature type="compositionally biased region" description="Low complexity" evidence="1">
    <location>
        <begin position="370"/>
        <end position="381"/>
    </location>
</feature>
<sequence>MLSFQELPVEILEKILVGLDFRDILSCQCVSQSLDNAVRNSPDLNYQIMLQRSGNIDNSHCTQAIAEKRDTLERSEFCWSSRALIPPGMDGEGRLANHFRVTKLLGFTDRFLIYGARETGKDEDIPTHLIYTLLPSNIDSLMNTTAAGVPAKDWVIRPPPPLKGSKLLGLATNIHESGIIVAIYGCPEEDNPQNLPIYMVVSDDNASDPTDFRHIIYVTTVYLGPPENVVSITANAEISGKNIAFVLHTSFLEEGHRYSFYGLTVVDWETGIMKTLPKEGFLPVGGPGLAFLSSKFLLVPNLLHGSIDVYHIPNPTSEASQDDRQDNPSPLILSLVASWILPELVPELNSFIDIDIQCSPNPFGDDETSSRIASSSKSSPTATPPSSPSSTPEKGTPAHVKRPYFADPQQAIMAITMKIANREPSEDDSIGLAMPRLFIHRQSLLDIFLPLWKEKLQDAVLQSPARPAQPPRDSILSIPWEDWGPERSRWLSIGRPEMIDGEPGSNLRKFCVYGQRHIVLVSSQSRSTEVLDPNDTPEKDLVTLVALLYDFNPLTSKILLQNEHALKEKEKIAQEGKEGTPLLVHSGVQLGYDPNIKHQMPYKVISPDDPNSTENRFKLQGATIFKQDLDGGVVGRLGYVRYSLPGLPGIDDIAIDARRIIQRELKNSTDTMILSLYFG</sequence>
<organism evidence="3 4">
    <name type="scientific">Crepidotus variabilis</name>
    <dbReference type="NCBI Taxonomy" id="179855"/>
    <lineage>
        <taxon>Eukaryota</taxon>
        <taxon>Fungi</taxon>
        <taxon>Dikarya</taxon>
        <taxon>Basidiomycota</taxon>
        <taxon>Agaricomycotina</taxon>
        <taxon>Agaricomycetes</taxon>
        <taxon>Agaricomycetidae</taxon>
        <taxon>Agaricales</taxon>
        <taxon>Agaricineae</taxon>
        <taxon>Crepidotaceae</taxon>
        <taxon>Crepidotus</taxon>
    </lineage>
</organism>
<reference evidence="3" key="1">
    <citation type="submission" date="2020-11" db="EMBL/GenBank/DDBJ databases">
        <authorList>
            <consortium name="DOE Joint Genome Institute"/>
            <person name="Ahrendt S."/>
            <person name="Riley R."/>
            <person name="Andreopoulos W."/>
            <person name="Labutti K."/>
            <person name="Pangilinan J."/>
            <person name="Ruiz-Duenas F.J."/>
            <person name="Barrasa J.M."/>
            <person name="Sanchez-Garcia M."/>
            <person name="Camarero S."/>
            <person name="Miyauchi S."/>
            <person name="Serrano A."/>
            <person name="Linde D."/>
            <person name="Babiker R."/>
            <person name="Drula E."/>
            <person name="Ayuso-Fernandez I."/>
            <person name="Pacheco R."/>
            <person name="Padilla G."/>
            <person name="Ferreira P."/>
            <person name="Barriuso J."/>
            <person name="Kellner H."/>
            <person name="Castanera R."/>
            <person name="Alfaro M."/>
            <person name="Ramirez L."/>
            <person name="Pisabarro A.G."/>
            <person name="Kuo A."/>
            <person name="Tritt A."/>
            <person name="Lipzen A."/>
            <person name="He G."/>
            <person name="Yan M."/>
            <person name="Ng V."/>
            <person name="Cullen D."/>
            <person name="Martin F."/>
            <person name="Rosso M.-N."/>
            <person name="Henrissat B."/>
            <person name="Hibbett D."/>
            <person name="Martinez A.T."/>
            <person name="Grigoriev I.V."/>
        </authorList>
    </citation>
    <scope>NUCLEOTIDE SEQUENCE</scope>
    <source>
        <strain evidence="3">CBS 506.95</strain>
    </source>
</reference>
<evidence type="ECO:0000313" key="3">
    <source>
        <dbReference type="EMBL" id="KAF9527668.1"/>
    </source>
</evidence>
<evidence type="ECO:0000313" key="4">
    <source>
        <dbReference type="Proteomes" id="UP000807306"/>
    </source>
</evidence>
<name>A0A9P6EEZ9_9AGAR</name>
<accession>A0A9P6EEZ9</accession>
<comment type="caution">
    <text evidence="3">The sequence shown here is derived from an EMBL/GenBank/DDBJ whole genome shotgun (WGS) entry which is preliminary data.</text>
</comment>
<dbReference type="Proteomes" id="UP000807306">
    <property type="component" value="Unassembled WGS sequence"/>
</dbReference>
<dbReference type="OrthoDB" id="2751409at2759"/>
<dbReference type="PROSITE" id="PS50181">
    <property type="entry name" value="FBOX"/>
    <property type="match status" value="1"/>
</dbReference>
<evidence type="ECO:0000259" key="2">
    <source>
        <dbReference type="PROSITE" id="PS50181"/>
    </source>
</evidence>